<protein>
    <recommendedName>
        <fullName evidence="3">Phage tail protein</fullName>
    </recommendedName>
</protein>
<evidence type="ECO:0008006" key="3">
    <source>
        <dbReference type="Google" id="ProtNLM"/>
    </source>
</evidence>
<proteinExistence type="predicted"/>
<evidence type="ECO:0000313" key="2">
    <source>
        <dbReference type="Proteomes" id="UP001144347"/>
    </source>
</evidence>
<reference evidence="1" key="1">
    <citation type="submission" date="2022-12" db="EMBL/GenBank/DDBJ databases">
        <title>Genome sequence of HCMS5-2.</title>
        <authorList>
            <person name="Woo H."/>
        </authorList>
    </citation>
    <scope>NUCLEOTIDE SEQUENCE</scope>
    <source>
        <strain evidence="1">HCMS5-2</strain>
    </source>
</reference>
<name>A0ABT4LDQ5_9SPHI</name>
<dbReference type="Proteomes" id="UP001144347">
    <property type="component" value="Unassembled WGS sequence"/>
</dbReference>
<comment type="caution">
    <text evidence="1">The sequence shown here is derived from an EMBL/GenBank/DDBJ whole genome shotgun (WGS) entry which is preliminary data.</text>
</comment>
<organism evidence="1 2">
    <name type="scientific">Pedobacter punctiformis</name>
    <dbReference type="NCBI Taxonomy" id="3004097"/>
    <lineage>
        <taxon>Bacteria</taxon>
        <taxon>Pseudomonadati</taxon>
        <taxon>Bacteroidota</taxon>
        <taxon>Sphingobacteriia</taxon>
        <taxon>Sphingobacteriales</taxon>
        <taxon>Sphingobacteriaceae</taxon>
        <taxon>Pedobacter</taxon>
    </lineage>
</organism>
<gene>
    <name evidence="1" type="ORF">O0955_13280</name>
</gene>
<dbReference type="RefSeq" id="WP_269428032.1">
    <property type="nucleotide sequence ID" value="NZ_JAPWGM010000004.1"/>
</dbReference>
<accession>A0ABT4LDQ5</accession>
<sequence>MATNIVGGVELIEIAPAVTTEAGITGATFQRLENIAPDSVVYTKNSDTETDLIPEDKDVALLTFYTPGEADTIAIGVLEQKPEILALLFNQEYTEATTRIVTLAKRKVANLMIRITTRSMKDGRKQVIVLPNVAVTTTFVNNLSKTAVQQLLLTGKVGSFKTTTSLEDAISVKTWVTEAGAPIDSSTP</sequence>
<evidence type="ECO:0000313" key="1">
    <source>
        <dbReference type="EMBL" id="MCZ4244979.1"/>
    </source>
</evidence>
<dbReference type="EMBL" id="JAPWGM010000004">
    <property type="protein sequence ID" value="MCZ4244979.1"/>
    <property type="molecule type" value="Genomic_DNA"/>
</dbReference>
<keyword evidence="2" id="KW-1185">Reference proteome</keyword>